<name>A0A2T1LSJ1_9CHRO</name>
<proteinExistence type="predicted"/>
<dbReference type="Gene3D" id="2.150.10.10">
    <property type="entry name" value="Serralysin-like metalloprotease, C-terminal"/>
    <property type="match status" value="2"/>
</dbReference>
<dbReference type="InterPro" id="IPR011049">
    <property type="entry name" value="Serralysin-like_metalloprot_C"/>
</dbReference>
<gene>
    <name evidence="4" type="ORF">C7H19_21165</name>
</gene>
<sequence>MPNSSLLVALLTVQESLITLVSENRFLGQLAVAFGENFDVTVARNLAYTWQNGDFSVIPEIEVLSASAMNGALGGFAVSTNKIYLSEVLLGDADALVRVLLEEIGHKLDSVLNVGDSAGDEGAIFSALVLGETLTDDELALLKAEDDRGFVKVDGQNIAVEQDNFIGDDNPNNILGTAGNDFLDGKGGNDTLDGGAGIDFLVGGTGDDIYIVDTTTDTITENANEGTDTINASVTFSIAALTNIENLTLTGTSNINGTGNTLDNIITGNSGNNTLNGGDGNDILNGGAGADTLNGGIGNDTLNAGLGVYDNVSGGAGDDLLIIDYSVGDTGKAVYLYAYNDTEGFYGAAYRYNSNNSAYLDYISFDGINRLQVTGTSKNDTLYGGAGNDTLVGGLGNDNIDGGAGNDSLVGGDGNDSISSGDGNDSIS</sequence>
<feature type="non-terminal residue" evidence="4">
    <location>
        <position position="428"/>
    </location>
</feature>
<comment type="caution">
    <text evidence="4">The sequence shown here is derived from an EMBL/GenBank/DDBJ whole genome shotgun (WGS) entry which is preliminary data.</text>
</comment>
<dbReference type="PANTHER" id="PTHR38340">
    <property type="entry name" value="S-LAYER PROTEIN"/>
    <property type="match status" value="1"/>
</dbReference>
<protein>
    <recommendedName>
        <fullName evidence="6">Calcium-binding protein</fullName>
    </recommendedName>
</protein>
<evidence type="ECO:0000313" key="5">
    <source>
        <dbReference type="Proteomes" id="UP000239001"/>
    </source>
</evidence>
<reference evidence="4 5" key="1">
    <citation type="submission" date="2018-03" db="EMBL/GenBank/DDBJ databases">
        <title>The ancient ancestry and fast evolution of plastids.</title>
        <authorList>
            <person name="Moore K.R."/>
            <person name="Magnabosco C."/>
            <person name="Momper L."/>
            <person name="Gold D.A."/>
            <person name="Bosak T."/>
            <person name="Fournier G.P."/>
        </authorList>
    </citation>
    <scope>NUCLEOTIDE SEQUENCE [LARGE SCALE GENOMIC DNA]</scope>
    <source>
        <strain evidence="4 5">CCALA 016</strain>
    </source>
</reference>
<comment type="subcellular location">
    <subcellularLocation>
        <location evidence="1">Secreted</location>
    </subcellularLocation>
</comment>
<dbReference type="Proteomes" id="UP000239001">
    <property type="component" value="Unassembled WGS sequence"/>
</dbReference>
<dbReference type="InterPro" id="IPR050557">
    <property type="entry name" value="RTX_toxin/Mannuronan_C5-epim"/>
</dbReference>
<dbReference type="OrthoDB" id="505784at2"/>
<dbReference type="SUPFAM" id="SSF51120">
    <property type="entry name" value="beta-Roll"/>
    <property type="match status" value="2"/>
</dbReference>
<dbReference type="InterPro" id="IPR001343">
    <property type="entry name" value="Hemolysn_Ca-bd"/>
</dbReference>
<evidence type="ECO:0000256" key="2">
    <source>
        <dbReference type="ARBA" id="ARBA00022525"/>
    </source>
</evidence>
<evidence type="ECO:0000256" key="1">
    <source>
        <dbReference type="ARBA" id="ARBA00004613"/>
    </source>
</evidence>
<dbReference type="InterPro" id="IPR018511">
    <property type="entry name" value="Hemolysin-typ_Ca-bd_CS"/>
</dbReference>
<accession>A0A2T1LSJ1</accession>
<keyword evidence="2" id="KW-0964">Secreted</keyword>
<evidence type="ECO:0000256" key="3">
    <source>
        <dbReference type="SAM" id="MobiDB-lite"/>
    </source>
</evidence>
<keyword evidence="5" id="KW-1185">Reference proteome</keyword>
<dbReference type="GO" id="GO:0005509">
    <property type="term" value="F:calcium ion binding"/>
    <property type="evidence" value="ECO:0007669"/>
    <property type="project" value="InterPro"/>
</dbReference>
<dbReference type="AlphaFoldDB" id="A0A2T1LSJ1"/>
<organism evidence="4 5">
    <name type="scientific">Aphanothece hegewaldii CCALA 016</name>
    <dbReference type="NCBI Taxonomy" id="2107694"/>
    <lineage>
        <taxon>Bacteria</taxon>
        <taxon>Bacillati</taxon>
        <taxon>Cyanobacteriota</taxon>
        <taxon>Cyanophyceae</taxon>
        <taxon>Oscillatoriophycideae</taxon>
        <taxon>Chroococcales</taxon>
        <taxon>Aphanothecaceae</taxon>
        <taxon>Aphanothece</taxon>
    </lineage>
</organism>
<feature type="region of interest" description="Disordered" evidence="3">
    <location>
        <begin position="409"/>
        <end position="428"/>
    </location>
</feature>
<dbReference type="EMBL" id="PXOH01000035">
    <property type="protein sequence ID" value="PSF32952.1"/>
    <property type="molecule type" value="Genomic_DNA"/>
</dbReference>
<evidence type="ECO:0008006" key="6">
    <source>
        <dbReference type="Google" id="ProtNLM"/>
    </source>
</evidence>
<dbReference type="RefSeq" id="WP_146136568.1">
    <property type="nucleotide sequence ID" value="NZ_PXOH01000035.1"/>
</dbReference>
<feature type="compositionally biased region" description="Low complexity" evidence="3">
    <location>
        <begin position="415"/>
        <end position="428"/>
    </location>
</feature>
<reference evidence="4 5" key="2">
    <citation type="submission" date="2018-03" db="EMBL/GenBank/DDBJ databases">
        <authorList>
            <person name="Keele B.F."/>
        </authorList>
    </citation>
    <scope>NUCLEOTIDE SEQUENCE [LARGE SCALE GENOMIC DNA]</scope>
    <source>
        <strain evidence="4 5">CCALA 016</strain>
    </source>
</reference>
<dbReference type="Pfam" id="PF00353">
    <property type="entry name" value="HemolysinCabind"/>
    <property type="match status" value="3"/>
</dbReference>
<dbReference type="PROSITE" id="PS00330">
    <property type="entry name" value="HEMOLYSIN_CALCIUM"/>
    <property type="match status" value="4"/>
</dbReference>
<evidence type="ECO:0000313" key="4">
    <source>
        <dbReference type="EMBL" id="PSF32952.1"/>
    </source>
</evidence>
<dbReference type="PRINTS" id="PR00313">
    <property type="entry name" value="CABNDNGRPT"/>
</dbReference>
<dbReference type="GO" id="GO:0005576">
    <property type="term" value="C:extracellular region"/>
    <property type="evidence" value="ECO:0007669"/>
    <property type="project" value="UniProtKB-SubCell"/>
</dbReference>
<dbReference type="PANTHER" id="PTHR38340:SF1">
    <property type="entry name" value="S-LAYER PROTEIN"/>
    <property type="match status" value="1"/>
</dbReference>